<feature type="domain" description="DNA topoisomerase type IA zn finger" evidence="1">
    <location>
        <begin position="69"/>
        <end position="101"/>
    </location>
</feature>
<evidence type="ECO:0000313" key="3">
    <source>
        <dbReference type="Proteomes" id="UP001157133"/>
    </source>
</evidence>
<proteinExistence type="predicted"/>
<dbReference type="EMBL" id="BSSU01000001">
    <property type="protein sequence ID" value="GLX80558.1"/>
    <property type="molecule type" value="Genomic_DNA"/>
</dbReference>
<organism evidence="2 3">
    <name type="scientific">Thalassotalea eurytherma</name>
    <dbReference type="NCBI Taxonomy" id="1144278"/>
    <lineage>
        <taxon>Bacteria</taxon>
        <taxon>Pseudomonadati</taxon>
        <taxon>Pseudomonadota</taxon>
        <taxon>Gammaproteobacteria</taxon>
        <taxon>Alteromonadales</taxon>
        <taxon>Colwelliaceae</taxon>
        <taxon>Thalassotalea</taxon>
    </lineage>
</organism>
<gene>
    <name evidence="2" type="primary">yrdD</name>
    <name evidence="2" type="ORF">theurythT_00100</name>
</gene>
<dbReference type="SUPFAM" id="SSF57783">
    <property type="entry name" value="Zinc beta-ribbon"/>
    <property type="match status" value="2"/>
</dbReference>
<dbReference type="RefSeq" id="WP_284205877.1">
    <property type="nucleotide sequence ID" value="NZ_BSSU01000001.1"/>
</dbReference>
<dbReference type="InterPro" id="IPR013498">
    <property type="entry name" value="Topo_IA_Znf"/>
</dbReference>
<dbReference type="Gene3D" id="3.30.65.10">
    <property type="entry name" value="Bacterial Topoisomerase I, domain 1"/>
    <property type="match status" value="2"/>
</dbReference>
<evidence type="ECO:0000313" key="2">
    <source>
        <dbReference type="EMBL" id="GLX80558.1"/>
    </source>
</evidence>
<protein>
    <recommendedName>
        <fullName evidence="1">DNA topoisomerase type IA zn finger domain-containing protein</fullName>
    </recommendedName>
</protein>
<name>A0ABQ6GX89_9GAMM</name>
<feature type="domain" description="DNA topoisomerase type IA zn finger" evidence="1">
    <location>
        <begin position="21"/>
        <end position="56"/>
    </location>
</feature>
<dbReference type="PANTHER" id="PTHR42785:SF1">
    <property type="entry name" value="DNA TOPOISOMERASE"/>
    <property type="match status" value="1"/>
</dbReference>
<dbReference type="Pfam" id="PF01396">
    <property type="entry name" value="Zn_ribbon_Top1"/>
    <property type="match status" value="4"/>
</dbReference>
<feature type="domain" description="DNA topoisomerase type IA zn finger" evidence="1">
    <location>
        <begin position="156"/>
        <end position="181"/>
    </location>
</feature>
<accession>A0ABQ6GX89</accession>
<keyword evidence="3" id="KW-1185">Reference proteome</keyword>
<reference evidence="2 3" key="1">
    <citation type="submission" date="2023-03" db="EMBL/GenBank/DDBJ databases">
        <title>Draft genome sequence of Thalassotalea eurytherma JCM 18482T.</title>
        <authorList>
            <person name="Sawabe T."/>
        </authorList>
    </citation>
    <scope>NUCLEOTIDE SEQUENCE [LARGE SCALE GENOMIC DNA]</scope>
    <source>
        <strain evidence="2 3">JCM 18482</strain>
    </source>
</reference>
<dbReference type="Proteomes" id="UP001157133">
    <property type="component" value="Unassembled WGS sequence"/>
</dbReference>
<dbReference type="PANTHER" id="PTHR42785">
    <property type="entry name" value="DNA TOPOISOMERASE, TYPE IA, CORE"/>
    <property type="match status" value="1"/>
</dbReference>
<feature type="domain" description="DNA topoisomerase type IA zn finger" evidence="1">
    <location>
        <begin position="115"/>
        <end position="153"/>
    </location>
</feature>
<sequence length="190" mass="21206">MSEHDDSLFERHEHALEKAYEVCPECGSELAIKHSKSGAFWGCVSYPTCQYTRPIVEHQKVEDKILSGSSCPECGHELAVKQGRYGMFIGCSNFPVCHHIEDPNAGAEEDKSQLVDCPSCKKGQLHEKQSRYGKTFYACDGYPKCKFVVNFQPVAGVCEECGFSLLVKRNMASGEKLQCANKKCGHFQIQ</sequence>
<dbReference type="InterPro" id="IPR000380">
    <property type="entry name" value="Topo_IA"/>
</dbReference>
<comment type="caution">
    <text evidence="2">The sequence shown here is derived from an EMBL/GenBank/DDBJ whole genome shotgun (WGS) entry which is preliminary data.</text>
</comment>
<evidence type="ECO:0000259" key="1">
    <source>
        <dbReference type="Pfam" id="PF01396"/>
    </source>
</evidence>